<gene>
    <name evidence="1" type="ORF">HAX54_020714</name>
</gene>
<organism evidence="1 2">
    <name type="scientific">Datura stramonium</name>
    <name type="common">Jimsonweed</name>
    <name type="synonym">Common thornapple</name>
    <dbReference type="NCBI Taxonomy" id="4076"/>
    <lineage>
        <taxon>Eukaryota</taxon>
        <taxon>Viridiplantae</taxon>
        <taxon>Streptophyta</taxon>
        <taxon>Embryophyta</taxon>
        <taxon>Tracheophyta</taxon>
        <taxon>Spermatophyta</taxon>
        <taxon>Magnoliopsida</taxon>
        <taxon>eudicotyledons</taxon>
        <taxon>Gunneridae</taxon>
        <taxon>Pentapetalae</taxon>
        <taxon>asterids</taxon>
        <taxon>lamiids</taxon>
        <taxon>Solanales</taxon>
        <taxon>Solanaceae</taxon>
        <taxon>Solanoideae</taxon>
        <taxon>Datureae</taxon>
        <taxon>Datura</taxon>
    </lineage>
</organism>
<evidence type="ECO:0000313" key="1">
    <source>
        <dbReference type="EMBL" id="MCD9561547.1"/>
    </source>
</evidence>
<keyword evidence="2" id="KW-1185">Reference proteome</keyword>
<evidence type="ECO:0000313" key="2">
    <source>
        <dbReference type="Proteomes" id="UP000823775"/>
    </source>
</evidence>
<accession>A0ABS8URL3</accession>
<sequence>SIIDGDGGASSSRPLGPLERIETEMAAMWELLGGFPRPPFGSRPSSATAAGLE</sequence>
<name>A0ABS8URL3_DATST</name>
<protein>
    <submittedName>
        <fullName evidence="1">Uncharacterized protein</fullName>
    </submittedName>
</protein>
<feature type="non-terminal residue" evidence="1">
    <location>
        <position position="1"/>
    </location>
</feature>
<feature type="non-terminal residue" evidence="1">
    <location>
        <position position="53"/>
    </location>
</feature>
<reference evidence="1 2" key="1">
    <citation type="journal article" date="2021" name="BMC Genomics">
        <title>Datura genome reveals duplications of psychoactive alkaloid biosynthetic genes and high mutation rate following tissue culture.</title>
        <authorList>
            <person name="Rajewski A."/>
            <person name="Carter-House D."/>
            <person name="Stajich J."/>
            <person name="Litt A."/>
        </authorList>
    </citation>
    <scope>NUCLEOTIDE SEQUENCE [LARGE SCALE GENOMIC DNA]</scope>
    <source>
        <strain evidence="1">AR-01</strain>
    </source>
</reference>
<dbReference type="EMBL" id="JACEIK010002498">
    <property type="protein sequence ID" value="MCD9561547.1"/>
    <property type="molecule type" value="Genomic_DNA"/>
</dbReference>
<dbReference type="Proteomes" id="UP000823775">
    <property type="component" value="Unassembled WGS sequence"/>
</dbReference>
<proteinExistence type="predicted"/>
<comment type="caution">
    <text evidence="1">The sequence shown here is derived from an EMBL/GenBank/DDBJ whole genome shotgun (WGS) entry which is preliminary data.</text>
</comment>